<accession>A0AAN2BKZ4</accession>
<dbReference type="Gene3D" id="3.20.20.80">
    <property type="entry name" value="Glycosidases"/>
    <property type="match status" value="1"/>
</dbReference>
<comment type="similarity">
    <text evidence="1 4">Belongs to the glycosyl hydrolase 26 family.</text>
</comment>
<dbReference type="EC" id="3.2.1.78" evidence="6"/>
<feature type="domain" description="GH26" evidence="5">
    <location>
        <begin position="54"/>
        <end position="399"/>
    </location>
</feature>
<evidence type="ECO:0000256" key="1">
    <source>
        <dbReference type="ARBA" id="ARBA00007754"/>
    </source>
</evidence>
<dbReference type="InterPro" id="IPR017853">
    <property type="entry name" value="GH"/>
</dbReference>
<evidence type="ECO:0000256" key="2">
    <source>
        <dbReference type="ARBA" id="ARBA00022801"/>
    </source>
</evidence>
<dbReference type="AlphaFoldDB" id="A0AAN2BKZ4"/>
<dbReference type="InterPro" id="IPR022790">
    <property type="entry name" value="GH26_dom"/>
</dbReference>
<reference evidence="6 7" key="1">
    <citation type="journal article" date="2022" name="IScience">
        <title>An ultrasensitive nanofiber-based assay for enzymatic hydrolysis and deep-sea microbial degradation of cellulose.</title>
        <authorList>
            <person name="Tsudome M."/>
            <person name="Tachioka M."/>
            <person name="Miyazaki M."/>
            <person name="Uchimura K."/>
            <person name="Tsuda M."/>
            <person name="Takaki Y."/>
            <person name="Deguchi S."/>
        </authorList>
    </citation>
    <scope>NUCLEOTIDE SEQUENCE [LARGE SCALE GENOMIC DNA]</scope>
    <source>
        <strain evidence="6 7">GE09</strain>
    </source>
</reference>
<keyword evidence="3 6" id="KW-0326">Glycosidase</keyword>
<protein>
    <submittedName>
        <fullName evidence="6">Mannan endo-1,4-beta-mannosidase</fullName>
        <ecNumber evidence="6">3.2.1.78</ecNumber>
    </submittedName>
</protein>
<evidence type="ECO:0000313" key="6">
    <source>
        <dbReference type="EMBL" id="BCD98492.1"/>
    </source>
</evidence>
<proteinExistence type="inferred from homology"/>
<keyword evidence="7" id="KW-1185">Reference proteome</keyword>
<evidence type="ECO:0000259" key="5">
    <source>
        <dbReference type="PROSITE" id="PS51764"/>
    </source>
</evidence>
<dbReference type="EMBL" id="AP023086">
    <property type="protein sequence ID" value="BCD98492.1"/>
    <property type="molecule type" value="Genomic_DNA"/>
</dbReference>
<dbReference type="Proteomes" id="UP001320119">
    <property type="component" value="Chromosome"/>
</dbReference>
<comment type="caution">
    <text evidence="4">Lacks conserved residue(s) required for the propagation of feature annotation.</text>
</comment>
<sequence length="410" mass="44998">MSLHNTLAGIAIACACTTLVACKSGYNRIYEDNNPEDEDSPGCNSAPINENIADKAQVVFELIADITCTVISGYTLSGQSLGNGNEIQETGNAFRSYQSLVEDLADDYDKRIAVISIDYEKSQQYDLDTLKDANLALEKHSNMGGIVSVTWTPINPWTASDGSVENQLAASDDTDITILYGDETALEGDALAAFNEFDEQLGIVIGALKDLDDKKVPVLFAPFPQMNTTEYWYGPTPPSQDESSDTSANSVTTESEFKALWSHVADELAKENLTHLLWVYAPRTGLESERKTATWGYPGASDVDIVAGISYSNEVSILDYASYTNLDKPLGMTRLAPQAADGTFTNTNYIVELQGKYKHIAYWIADHDTQTNNADTLRSIKNNLSAKELLEDSRTATVETINEKEWLKEN</sequence>
<gene>
    <name evidence="6" type="ORF">MARGE09_P2693</name>
</gene>
<dbReference type="SUPFAM" id="SSF51445">
    <property type="entry name" value="(Trans)glycosidases"/>
    <property type="match status" value="1"/>
</dbReference>
<evidence type="ECO:0000313" key="7">
    <source>
        <dbReference type="Proteomes" id="UP001320119"/>
    </source>
</evidence>
<dbReference type="InterPro" id="IPR000805">
    <property type="entry name" value="Glyco_hydro_26"/>
</dbReference>
<keyword evidence="2 6" id="KW-0378">Hydrolase</keyword>
<evidence type="ECO:0000256" key="4">
    <source>
        <dbReference type="PROSITE-ProRule" id="PRU01100"/>
    </source>
</evidence>
<dbReference type="RefSeq" id="WP_236982869.1">
    <property type="nucleotide sequence ID" value="NZ_AP023086.1"/>
</dbReference>
<name>A0AAN2BKZ4_9GAMM</name>
<dbReference type="Pfam" id="PF02156">
    <property type="entry name" value="Glyco_hydro_26"/>
    <property type="match status" value="1"/>
</dbReference>
<dbReference type="GO" id="GO:0006080">
    <property type="term" value="P:substituted mannan metabolic process"/>
    <property type="evidence" value="ECO:0007669"/>
    <property type="project" value="InterPro"/>
</dbReference>
<dbReference type="KEGG" id="marq:MARGE09_P2693"/>
<dbReference type="PROSITE" id="PS51764">
    <property type="entry name" value="GH26"/>
    <property type="match status" value="1"/>
</dbReference>
<evidence type="ECO:0000256" key="3">
    <source>
        <dbReference type="ARBA" id="ARBA00023295"/>
    </source>
</evidence>
<dbReference type="PANTHER" id="PTHR40079:SF4">
    <property type="entry name" value="GH26 DOMAIN-CONTAINING PROTEIN-RELATED"/>
    <property type="match status" value="1"/>
</dbReference>
<dbReference type="GO" id="GO:0016985">
    <property type="term" value="F:mannan endo-1,4-beta-mannosidase activity"/>
    <property type="evidence" value="ECO:0007669"/>
    <property type="project" value="UniProtKB-EC"/>
</dbReference>
<organism evidence="6 7">
    <name type="scientific">Marinagarivorans cellulosilyticus</name>
    <dbReference type="NCBI Taxonomy" id="2721545"/>
    <lineage>
        <taxon>Bacteria</taxon>
        <taxon>Pseudomonadati</taxon>
        <taxon>Pseudomonadota</taxon>
        <taxon>Gammaproteobacteria</taxon>
        <taxon>Cellvibrionales</taxon>
        <taxon>Cellvibrionaceae</taxon>
        <taxon>Marinagarivorans</taxon>
    </lineage>
</organism>
<dbReference type="PANTHER" id="PTHR40079">
    <property type="entry name" value="MANNAN ENDO-1,4-BETA-MANNOSIDASE E-RELATED"/>
    <property type="match status" value="1"/>
</dbReference>